<dbReference type="RefSeq" id="WP_179428439.1">
    <property type="nucleotide sequence ID" value="NZ_JACBZP010000001.1"/>
</dbReference>
<reference evidence="1 2" key="1">
    <citation type="submission" date="2020-07" db="EMBL/GenBank/DDBJ databases">
        <title>Sequencing the genomes of 1000 actinobacteria strains.</title>
        <authorList>
            <person name="Klenk H.-P."/>
        </authorList>
    </citation>
    <scope>NUCLEOTIDE SEQUENCE [LARGE SCALE GENOMIC DNA]</scope>
    <source>
        <strain evidence="1 2">DSM 26341</strain>
    </source>
</reference>
<dbReference type="Proteomes" id="UP000539111">
    <property type="component" value="Unassembled WGS sequence"/>
</dbReference>
<name>A0A7Z0IHY6_9MICO</name>
<gene>
    <name evidence="1" type="ORF">BJY26_002351</name>
</gene>
<organism evidence="1 2">
    <name type="scientific">Spelaeicoccus albus</name>
    <dbReference type="NCBI Taxonomy" id="1280376"/>
    <lineage>
        <taxon>Bacteria</taxon>
        <taxon>Bacillati</taxon>
        <taxon>Actinomycetota</taxon>
        <taxon>Actinomycetes</taxon>
        <taxon>Micrococcales</taxon>
        <taxon>Brevibacteriaceae</taxon>
        <taxon>Spelaeicoccus</taxon>
    </lineage>
</organism>
<evidence type="ECO:0000313" key="1">
    <source>
        <dbReference type="EMBL" id="NYI68045.1"/>
    </source>
</evidence>
<dbReference type="EMBL" id="JACBZP010000001">
    <property type="protein sequence ID" value="NYI68045.1"/>
    <property type="molecule type" value="Genomic_DNA"/>
</dbReference>
<evidence type="ECO:0000313" key="2">
    <source>
        <dbReference type="Proteomes" id="UP000539111"/>
    </source>
</evidence>
<keyword evidence="2" id="KW-1185">Reference proteome</keyword>
<sequence length="217" mass="23604">MSRESPCARHRRPRTGSAWRIRAGRWWGEFVGPEATPTNDVLTAATALFGAAVAPAIVRRRGGTRLGALIAVGLAGDLVGGAYVNNTRACARWYERPGQGVTEHLIFAALHVHPAVVAWMDRDAAKRIPGPWWALAHYSYMLGSAAAIQRYRSRRRTLGVILTIGGIALDRAIGSSHTAPWLAWTYYPKLLLGHAAAAAWSDDDLAVDDVRLSSRES</sequence>
<proteinExistence type="predicted"/>
<comment type="caution">
    <text evidence="1">The sequence shown here is derived from an EMBL/GenBank/DDBJ whole genome shotgun (WGS) entry which is preliminary data.</text>
</comment>
<protein>
    <submittedName>
        <fullName evidence="1">Uncharacterized protein</fullName>
    </submittedName>
</protein>
<dbReference type="AlphaFoldDB" id="A0A7Z0IHY6"/>
<accession>A0A7Z0IHY6</accession>